<proteinExistence type="predicted"/>
<feature type="region of interest" description="Disordered" evidence="1">
    <location>
        <begin position="46"/>
        <end position="114"/>
    </location>
</feature>
<evidence type="ECO:0000256" key="1">
    <source>
        <dbReference type="SAM" id="MobiDB-lite"/>
    </source>
</evidence>
<accession>A0A8S9JJD5</accession>
<feature type="compositionally biased region" description="Basic and acidic residues" evidence="1">
    <location>
        <begin position="14"/>
        <end position="24"/>
    </location>
</feature>
<evidence type="ECO:0000313" key="3">
    <source>
        <dbReference type="Proteomes" id="UP000712281"/>
    </source>
</evidence>
<evidence type="ECO:0000313" key="2">
    <source>
        <dbReference type="EMBL" id="KAF2582165.1"/>
    </source>
</evidence>
<organism evidence="2 3">
    <name type="scientific">Brassica cretica</name>
    <name type="common">Mustard</name>
    <dbReference type="NCBI Taxonomy" id="69181"/>
    <lineage>
        <taxon>Eukaryota</taxon>
        <taxon>Viridiplantae</taxon>
        <taxon>Streptophyta</taxon>
        <taxon>Embryophyta</taxon>
        <taxon>Tracheophyta</taxon>
        <taxon>Spermatophyta</taxon>
        <taxon>Magnoliopsida</taxon>
        <taxon>eudicotyledons</taxon>
        <taxon>Gunneridae</taxon>
        <taxon>Pentapetalae</taxon>
        <taxon>rosids</taxon>
        <taxon>malvids</taxon>
        <taxon>Brassicales</taxon>
        <taxon>Brassicaceae</taxon>
        <taxon>Brassiceae</taxon>
        <taxon>Brassica</taxon>
    </lineage>
</organism>
<comment type="caution">
    <text evidence="2">The sequence shown here is derived from an EMBL/GenBank/DDBJ whole genome shotgun (WGS) entry which is preliminary data.</text>
</comment>
<reference evidence="2" key="1">
    <citation type="submission" date="2019-12" db="EMBL/GenBank/DDBJ databases">
        <title>Genome sequencing and annotation of Brassica cretica.</title>
        <authorList>
            <person name="Studholme D.J."/>
            <person name="Sarris P.F."/>
        </authorList>
    </citation>
    <scope>NUCLEOTIDE SEQUENCE</scope>
    <source>
        <strain evidence="2">PFS-001/15</strain>
        <tissue evidence="2">Leaf</tissue>
    </source>
</reference>
<feature type="region of interest" description="Disordered" evidence="1">
    <location>
        <begin position="1"/>
        <end position="30"/>
    </location>
</feature>
<dbReference type="Proteomes" id="UP000712281">
    <property type="component" value="Unassembled WGS sequence"/>
</dbReference>
<sequence length="114" mass="12756">MLQYTACTNPTENAARKERMRQAEEYGEPEETTIQMVRAAMLTAEQPREEVITEASPRKPALQRLGPSLIQDALDAGPSNRKEKRKPGRPPGAKMVRESPLALGGISARKRKWE</sequence>
<feature type="compositionally biased region" description="Polar residues" evidence="1">
    <location>
        <begin position="1"/>
        <end position="12"/>
    </location>
</feature>
<gene>
    <name evidence="2" type="ORF">F2Q68_00006813</name>
</gene>
<dbReference type="AlphaFoldDB" id="A0A8S9JJD5"/>
<dbReference type="EMBL" id="QGKW02001660">
    <property type="protein sequence ID" value="KAF2582165.1"/>
    <property type="molecule type" value="Genomic_DNA"/>
</dbReference>
<name>A0A8S9JJD5_BRACR</name>
<protein>
    <submittedName>
        <fullName evidence="2">Uncharacterized protein</fullName>
    </submittedName>
</protein>